<dbReference type="eggNOG" id="COG2273">
    <property type="taxonomic scope" value="Bacteria"/>
</dbReference>
<keyword evidence="2" id="KW-0732">Signal</keyword>
<dbReference type="KEGG" id="caa:Caka_0465"/>
<comment type="similarity">
    <text evidence="1">Belongs to the glycosyl hydrolase 16 family.</text>
</comment>
<dbReference type="EMBL" id="CP001998">
    <property type="protein sequence ID" value="ADE53490.1"/>
    <property type="molecule type" value="Genomic_DNA"/>
</dbReference>
<evidence type="ECO:0000313" key="5">
    <source>
        <dbReference type="Proteomes" id="UP000000925"/>
    </source>
</evidence>
<feature type="domain" description="GH16" evidence="3">
    <location>
        <begin position="33"/>
        <end position="267"/>
    </location>
</feature>
<dbReference type="Proteomes" id="UP000000925">
    <property type="component" value="Chromosome"/>
</dbReference>
<organism evidence="4 5">
    <name type="scientific">Coraliomargarita akajimensis (strain DSM 45221 / IAM 15411 / JCM 23193 / KCTC 12865 / 04OKA010-24)</name>
    <dbReference type="NCBI Taxonomy" id="583355"/>
    <lineage>
        <taxon>Bacteria</taxon>
        <taxon>Pseudomonadati</taxon>
        <taxon>Verrucomicrobiota</taxon>
        <taxon>Opitutia</taxon>
        <taxon>Puniceicoccales</taxon>
        <taxon>Coraliomargaritaceae</taxon>
        <taxon>Coraliomargarita</taxon>
    </lineage>
</organism>
<dbReference type="HOGENOM" id="CLU_019533_0_2_0"/>
<feature type="signal peptide" evidence="2">
    <location>
        <begin position="1"/>
        <end position="38"/>
    </location>
</feature>
<dbReference type="PROSITE" id="PS51762">
    <property type="entry name" value="GH16_2"/>
    <property type="match status" value="1"/>
</dbReference>
<dbReference type="SUPFAM" id="SSF49899">
    <property type="entry name" value="Concanavalin A-like lectins/glucanases"/>
    <property type="match status" value="1"/>
</dbReference>
<evidence type="ECO:0000256" key="2">
    <source>
        <dbReference type="SAM" id="SignalP"/>
    </source>
</evidence>
<feature type="chain" id="PRO_5003071301" description="GH16 domain-containing protein" evidence="2">
    <location>
        <begin position="39"/>
        <end position="267"/>
    </location>
</feature>
<keyword evidence="5" id="KW-1185">Reference proteome</keyword>
<evidence type="ECO:0000256" key="1">
    <source>
        <dbReference type="ARBA" id="ARBA00006865"/>
    </source>
</evidence>
<sequence length="267" mass="30534">MRMNTTSKNYLRHGGFRKTLAFGSAILALLASTEIANAANPPSHYGYRASQSDHFNGGFKTELWTKSSQKFPSVSGGSGREVWYFPWMVDNVTVGGKQCLRIKSNSYGTVDKGGRLDSKNKWYRWGWYEASTKVSGLNEWFWPTWWTVKGGGEEFDIMEYAWGNLNQTHWRHDGSSRRVGNIYWWKGDSYIQNSIVNKFSAWSVDSPTSGNTKFYKDRIWKMSGAPAAYEMQLLLSSSPNRKRAGTPKNATFPDFYVDYVNIWAAWP</sequence>
<proteinExistence type="inferred from homology"/>
<evidence type="ECO:0000313" key="4">
    <source>
        <dbReference type="EMBL" id="ADE53490.1"/>
    </source>
</evidence>
<dbReference type="InterPro" id="IPR013320">
    <property type="entry name" value="ConA-like_dom_sf"/>
</dbReference>
<dbReference type="AlphaFoldDB" id="D5EN55"/>
<reference evidence="4 5" key="1">
    <citation type="journal article" date="2010" name="Stand. Genomic Sci.">
        <title>Complete genome sequence of Coraliomargarita akajimensis type strain (04OKA010-24).</title>
        <authorList>
            <person name="Mavromatis K."/>
            <person name="Abt B."/>
            <person name="Brambilla E."/>
            <person name="Lapidus A."/>
            <person name="Copeland A."/>
            <person name="Deshpande S."/>
            <person name="Nolan M."/>
            <person name="Lucas S."/>
            <person name="Tice H."/>
            <person name="Cheng J.F."/>
            <person name="Han C."/>
            <person name="Detter J.C."/>
            <person name="Woyke T."/>
            <person name="Goodwin L."/>
            <person name="Pitluck S."/>
            <person name="Held B."/>
            <person name="Brettin T."/>
            <person name="Tapia R."/>
            <person name="Ivanova N."/>
            <person name="Mikhailova N."/>
            <person name="Pati A."/>
            <person name="Liolios K."/>
            <person name="Chen A."/>
            <person name="Palaniappan K."/>
            <person name="Land M."/>
            <person name="Hauser L."/>
            <person name="Chang Y.J."/>
            <person name="Jeffries C.D."/>
            <person name="Rohde M."/>
            <person name="Goker M."/>
            <person name="Bristow J."/>
            <person name="Eisen J.A."/>
            <person name="Markowitz V."/>
            <person name="Hugenholtz P."/>
            <person name="Klenk H.P."/>
            <person name="Kyrpides N.C."/>
        </authorList>
    </citation>
    <scope>NUCLEOTIDE SEQUENCE [LARGE SCALE GENOMIC DNA]</scope>
    <source>
        <strain evidence="5">DSM 45221 / IAM 15411 / JCM 23193 / KCTC 12865</strain>
    </source>
</reference>
<dbReference type="Gene3D" id="2.60.120.200">
    <property type="match status" value="1"/>
</dbReference>
<evidence type="ECO:0000259" key="3">
    <source>
        <dbReference type="PROSITE" id="PS51762"/>
    </source>
</evidence>
<name>D5EN55_CORAD</name>
<dbReference type="GO" id="GO:0004553">
    <property type="term" value="F:hydrolase activity, hydrolyzing O-glycosyl compounds"/>
    <property type="evidence" value="ECO:0007669"/>
    <property type="project" value="InterPro"/>
</dbReference>
<gene>
    <name evidence="4" type="ordered locus">Caka_0465</name>
</gene>
<protein>
    <recommendedName>
        <fullName evidence="3">GH16 domain-containing protein</fullName>
    </recommendedName>
</protein>
<dbReference type="InterPro" id="IPR000757">
    <property type="entry name" value="Beta-glucanase-like"/>
</dbReference>
<dbReference type="GO" id="GO:0005975">
    <property type="term" value="P:carbohydrate metabolic process"/>
    <property type="evidence" value="ECO:0007669"/>
    <property type="project" value="InterPro"/>
</dbReference>
<accession>D5EN55</accession>